<organism evidence="1">
    <name type="scientific">marine metagenome</name>
    <dbReference type="NCBI Taxonomy" id="408172"/>
    <lineage>
        <taxon>unclassified sequences</taxon>
        <taxon>metagenomes</taxon>
        <taxon>ecological metagenomes</taxon>
    </lineage>
</organism>
<evidence type="ECO:0000313" key="1">
    <source>
        <dbReference type="EMBL" id="SVC52305.1"/>
    </source>
</evidence>
<gene>
    <name evidence="1" type="ORF">METZ01_LOCUS305159</name>
</gene>
<dbReference type="PANTHER" id="PTHR36456">
    <property type="entry name" value="UPF0232 PROTEIN SCO3875"/>
    <property type="match status" value="1"/>
</dbReference>
<dbReference type="Pfam" id="PF05258">
    <property type="entry name" value="DciA"/>
    <property type="match status" value="1"/>
</dbReference>
<proteinExistence type="predicted"/>
<name>A0A382MW13_9ZZZZ</name>
<dbReference type="AlphaFoldDB" id="A0A382MW13"/>
<accession>A0A382MW13</accession>
<reference evidence="1" key="1">
    <citation type="submission" date="2018-05" db="EMBL/GenBank/DDBJ databases">
        <authorList>
            <person name="Lanie J.A."/>
            <person name="Ng W.-L."/>
            <person name="Kazmierczak K.M."/>
            <person name="Andrzejewski T.M."/>
            <person name="Davidsen T.M."/>
            <person name="Wayne K.J."/>
            <person name="Tettelin H."/>
            <person name="Glass J.I."/>
            <person name="Rusch D."/>
            <person name="Podicherti R."/>
            <person name="Tsui H.-C.T."/>
            <person name="Winkler M.E."/>
        </authorList>
    </citation>
    <scope>NUCLEOTIDE SEQUENCE</scope>
</reference>
<dbReference type="EMBL" id="UINC01095874">
    <property type="protein sequence ID" value="SVC52305.1"/>
    <property type="molecule type" value="Genomic_DNA"/>
</dbReference>
<sequence length="130" mass="14622">MTAKKRRKGESTEDLVRVFRTLPYSPFLEQFKGIEPRSMDDILDVAFEKMKLGKEETAEGEIAANWTKVVGRSFAGKCAPDRLTDDGVLMIHASGAAVRQELSFIKRQILSSIQKLPRCGHIRDLVLKTT</sequence>
<dbReference type="InterPro" id="IPR007922">
    <property type="entry name" value="DciA-like"/>
</dbReference>
<dbReference type="PANTHER" id="PTHR36456:SF1">
    <property type="entry name" value="UPF0232 PROTEIN SCO3875"/>
    <property type="match status" value="1"/>
</dbReference>
<evidence type="ECO:0008006" key="2">
    <source>
        <dbReference type="Google" id="ProtNLM"/>
    </source>
</evidence>
<protein>
    <recommendedName>
        <fullName evidence="2">DUF721 domain-containing protein</fullName>
    </recommendedName>
</protein>